<keyword evidence="2" id="KW-1133">Transmembrane helix</keyword>
<evidence type="ECO:0000256" key="2">
    <source>
        <dbReference type="SAM" id="Phobius"/>
    </source>
</evidence>
<dbReference type="Proteomes" id="UP000198534">
    <property type="component" value="Unassembled WGS sequence"/>
</dbReference>
<dbReference type="AlphaFoldDB" id="A0A1H2R4X9"/>
<gene>
    <name evidence="3" type="ORF">SAMN05444487_101385</name>
</gene>
<dbReference type="RefSeq" id="WP_091735226.1">
    <property type="nucleotide sequence ID" value="NZ_FNNQ01000001.1"/>
</dbReference>
<dbReference type="STRING" id="1048340.SAMN05444487_101385"/>
<dbReference type="EMBL" id="FNNQ01000001">
    <property type="protein sequence ID" value="SDW14496.1"/>
    <property type="molecule type" value="Genomic_DNA"/>
</dbReference>
<name>A0A1H2R4X9_9BACL</name>
<feature type="transmembrane region" description="Helical" evidence="2">
    <location>
        <begin position="12"/>
        <end position="31"/>
    </location>
</feature>
<evidence type="ECO:0000256" key="1">
    <source>
        <dbReference type="SAM" id="MobiDB-lite"/>
    </source>
</evidence>
<evidence type="ECO:0000313" key="3">
    <source>
        <dbReference type="EMBL" id="SDW14496.1"/>
    </source>
</evidence>
<keyword evidence="2" id="KW-0812">Transmembrane</keyword>
<accession>A0A1H2R4X9</accession>
<proteinExistence type="predicted"/>
<organism evidence="3 4">
    <name type="scientific">Marininema mesophilum</name>
    <dbReference type="NCBI Taxonomy" id="1048340"/>
    <lineage>
        <taxon>Bacteria</taxon>
        <taxon>Bacillati</taxon>
        <taxon>Bacillota</taxon>
        <taxon>Bacilli</taxon>
        <taxon>Bacillales</taxon>
        <taxon>Thermoactinomycetaceae</taxon>
        <taxon>Marininema</taxon>
    </lineage>
</organism>
<sequence length="145" mass="17078">MDWLFKLVSEFGYLFLILIVYWVGWLIKTFFSKSKSNGKPVRQRKPMNRNRMKKPSSLQQGEHSAEDAYGSAQTAQTLGRDIEIERDRPTNRLHIPLSVDSQRTVVRKKRGRAIPKLSQQGWKQAIIFKEILDPPVARRRRNRMR</sequence>
<feature type="region of interest" description="Disordered" evidence="1">
    <location>
        <begin position="35"/>
        <end position="75"/>
    </location>
</feature>
<protein>
    <submittedName>
        <fullName evidence="3">Uncharacterized protein</fullName>
    </submittedName>
</protein>
<feature type="compositionally biased region" description="Basic residues" evidence="1">
    <location>
        <begin position="41"/>
        <end position="54"/>
    </location>
</feature>
<reference evidence="3 4" key="1">
    <citation type="submission" date="2016-10" db="EMBL/GenBank/DDBJ databases">
        <authorList>
            <person name="de Groot N.N."/>
        </authorList>
    </citation>
    <scope>NUCLEOTIDE SEQUENCE [LARGE SCALE GENOMIC DNA]</scope>
    <source>
        <strain evidence="3 4">DSM 45610</strain>
    </source>
</reference>
<keyword evidence="4" id="KW-1185">Reference proteome</keyword>
<evidence type="ECO:0000313" key="4">
    <source>
        <dbReference type="Proteomes" id="UP000198534"/>
    </source>
</evidence>
<keyword evidence="2" id="KW-0472">Membrane</keyword>